<proteinExistence type="predicted"/>
<accession>A0A166A7J0</accession>
<dbReference type="OrthoDB" id="3561359at2759"/>
<evidence type="ECO:0000256" key="2">
    <source>
        <dbReference type="SAM" id="Phobius"/>
    </source>
</evidence>
<reference evidence="3 4" key="1">
    <citation type="journal article" date="2016" name="Mol. Biol. Evol.">
        <title>Comparative Genomics of Early-Diverging Mushroom-Forming Fungi Provides Insights into the Origins of Lignocellulose Decay Capabilities.</title>
        <authorList>
            <person name="Nagy L.G."/>
            <person name="Riley R."/>
            <person name="Tritt A."/>
            <person name="Adam C."/>
            <person name="Daum C."/>
            <person name="Floudas D."/>
            <person name="Sun H."/>
            <person name="Yadav J.S."/>
            <person name="Pangilinan J."/>
            <person name="Larsson K.H."/>
            <person name="Matsuura K."/>
            <person name="Barry K."/>
            <person name="Labutti K."/>
            <person name="Kuo R."/>
            <person name="Ohm R.A."/>
            <person name="Bhattacharya S.S."/>
            <person name="Shirouzu T."/>
            <person name="Yoshinaga Y."/>
            <person name="Martin F.M."/>
            <person name="Grigoriev I.V."/>
            <person name="Hibbett D.S."/>
        </authorList>
    </citation>
    <scope>NUCLEOTIDE SEQUENCE [LARGE SCALE GENOMIC DNA]</scope>
    <source>
        <strain evidence="3 4">CBS 109695</strain>
    </source>
</reference>
<dbReference type="Proteomes" id="UP000076532">
    <property type="component" value="Unassembled WGS sequence"/>
</dbReference>
<protein>
    <submittedName>
        <fullName evidence="3">Uncharacterized protein</fullName>
    </submittedName>
</protein>
<evidence type="ECO:0000313" key="4">
    <source>
        <dbReference type="Proteomes" id="UP000076532"/>
    </source>
</evidence>
<name>A0A166A7J0_9AGAM</name>
<evidence type="ECO:0000256" key="1">
    <source>
        <dbReference type="SAM" id="MobiDB-lite"/>
    </source>
</evidence>
<gene>
    <name evidence="3" type="ORF">FIBSPDRAFT_187126</name>
</gene>
<feature type="region of interest" description="Disordered" evidence="1">
    <location>
        <begin position="1"/>
        <end position="34"/>
    </location>
</feature>
<dbReference type="AlphaFoldDB" id="A0A166A7J0"/>
<evidence type="ECO:0000313" key="3">
    <source>
        <dbReference type="EMBL" id="KZP11324.1"/>
    </source>
</evidence>
<sequence length="168" mass="18212">MLPHCRGAYRADGSRPRSPPPERMESAPRNTVPRLAGLPAQHGFSAKQTGMTFLRIGVGMVGAMCCMPFRNQCVSDFSLPPSVPLRLSMEGELTLKAQDIRMRKLTFNDHPPPETRMIMGQVGGILVPIGLSALAFAAYTSVPWIFQIPIIASIPCVSPPCSALEARP</sequence>
<feature type="compositionally biased region" description="Basic and acidic residues" evidence="1">
    <location>
        <begin position="12"/>
        <end position="26"/>
    </location>
</feature>
<keyword evidence="2" id="KW-0812">Transmembrane</keyword>
<keyword evidence="4" id="KW-1185">Reference proteome</keyword>
<keyword evidence="2" id="KW-1133">Transmembrane helix</keyword>
<keyword evidence="2" id="KW-0472">Membrane</keyword>
<dbReference type="EMBL" id="KV417664">
    <property type="protein sequence ID" value="KZP11324.1"/>
    <property type="molecule type" value="Genomic_DNA"/>
</dbReference>
<dbReference type="STRING" id="436010.A0A166A7J0"/>
<feature type="transmembrane region" description="Helical" evidence="2">
    <location>
        <begin position="125"/>
        <end position="146"/>
    </location>
</feature>
<organism evidence="3 4">
    <name type="scientific">Athelia psychrophila</name>
    <dbReference type="NCBI Taxonomy" id="1759441"/>
    <lineage>
        <taxon>Eukaryota</taxon>
        <taxon>Fungi</taxon>
        <taxon>Dikarya</taxon>
        <taxon>Basidiomycota</taxon>
        <taxon>Agaricomycotina</taxon>
        <taxon>Agaricomycetes</taxon>
        <taxon>Agaricomycetidae</taxon>
        <taxon>Atheliales</taxon>
        <taxon>Atheliaceae</taxon>
        <taxon>Athelia</taxon>
    </lineage>
</organism>